<evidence type="ECO:0000259" key="1">
    <source>
        <dbReference type="Pfam" id="PF02771"/>
    </source>
</evidence>
<organism evidence="2 3">
    <name type="scientific">Roseofilum capinflatum BLCC-M114</name>
    <dbReference type="NCBI Taxonomy" id="3022440"/>
    <lineage>
        <taxon>Bacteria</taxon>
        <taxon>Bacillati</taxon>
        <taxon>Cyanobacteriota</taxon>
        <taxon>Cyanophyceae</taxon>
        <taxon>Desertifilales</taxon>
        <taxon>Desertifilaceae</taxon>
        <taxon>Roseofilum</taxon>
        <taxon>Roseofilum capinflatum</taxon>
    </lineage>
</organism>
<dbReference type="RefSeq" id="WP_283765282.1">
    <property type="nucleotide sequence ID" value="NZ_JAQOSO010000009.1"/>
</dbReference>
<evidence type="ECO:0000313" key="3">
    <source>
        <dbReference type="Proteomes" id="UP001235849"/>
    </source>
</evidence>
<dbReference type="SUPFAM" id="SSF56645">
    <property type="entry name" value="Acyl-CoA dehydrogenase NM domain-like"/>
    <property type="match status" value="1"/>
</dbReference>
<dbReference type="PANTHER" id="PTHR43884">
    <property type="entry name" value="ACYL-COA DEHYDROGENASE"/>
    <property type="match status" value="1"/>
</dbReference>
<proteinExistence type="predicted"/>
<dbReference type="Proteomes" id="UP001235849">
    <property type="component" value="Unassembled WGS sequence"/>
</dbReference>
<protein>
    <submittedName>
        <fullName evidence="2">Acyl-CoA dehydrogenase family protein</fullName>
    </submittedName>
</protein>
<gene>
    <name evidence="2" type="ORF">PMG25_02235</name>
</gene>
<dbReference type="Gene3D" id="1.10.540.10">
    <property type="entry name" value="Acyl-CoA dehydrogenase/oxidase, N-terminal domain"/>
    <property type="match status" value="1"/>
</dbReference>
<name>A0ABT7B165_9CYAN</name>
<feature type="domain" description="Acyl-CoA dehydrogenase/oxidase N-terminal" evidence="1">
    <location>
        <begin position="18"/>
        <end position="112"/>
    </location>
</feature>
<keyword evidence="3" id="KW-1185">Reference proteome</keyword>
<dbReference type="InterPro" id="IPR037069">
    <property type="entry name" value="AcylCoA_DH/ox_N_sf"/>
</dbReference>
<accession>A0ABT7B165</accession>
<dbReference type="InterPro" id="IPR009100">
    <property type="entry name" value="AcylCoA_DH/oxidase_NM_dom_sf"/>
</dbReference>
<evidence type="ECO:0000313" key="2">
    <source>
        <dbReference type="EMBL" id="MDJ1172903.1"/>
    </source>
</evidence>
<reference evidence="2 3" key="1">
    <citation type="submission" date="2023-01" db="EMBL/GenBank/DDBJ databases">
        <title>Novel diversity within Roseofilum (Cyanobacteria; Desertifilaceae) from marine benthic mats with descriptions of four novel species.</title>
        <authorList>
            <person name="Wang Y."/>
            <person name="Berthold D.E."/>
            <person name="Hu J."/>
            <person name="Lefler F.W."/>
            <person name="Laughinghouse H.D. IV."/>
        </authorList>
    </citation>
    <scope>NUCLEOTIDE SEQUENCE [LARGE SCALE GENOMIC DNA]</scope>
    <source>
        <strain evidence="2 3">BLCC-M114</strain>
    </source>
</reference>
<dbReference type="PANTHER" id="PTHR43884:SF12">
    <property type="entry name" value="ISOVALERYL-COA DEHYDROGENASE, MITOCHONDRIAL-RELATED"/>
    <property type="match status" value="1"/>
</dbReference>
<comment type="caution">
    <text evidence="2">The sequence shown here is derived from an EMBL/GenBank/DDBJ whole genome shotgun (WGS) entry which is preliminary data.</text>
</comment>
<sequence length="356" mass="39390">MQAPTSFNLWQLTEDYLETAPNPEAMEEKTAVLRQGLAGLGGRSLLALNVPAQWSGIEASQGDYLGFLERLTRYSGTLAFTQAQHQTAGSFIAGGENQRLKMDYLPKMRSGERLIGVSYAHVRREKPTLEATKVDGGYLLSGYLPWITGWNLFQEAVIAARLPDGCILFAIIPLVSSVRGDLRFSPPMALAAMASTNTVSAQCDRYFIADRQVVAIRSPDWIINKDRNSVLNPTFPLLGLARASLDLVEKASQKQTEIVPHSVALSDRLEKCRQQIYRAKEQQHLSLEQEVQLRAQAIALTHECTLAAILVSRGRANQTDHPGQRIYREALVLSVIGHTDTVMEATLKYLVSAEKV</sequence>
<dbReference type="Pfam" id="PF02771">
    <property type="entry name" value="Acyl-CoA_dh_N"/>
    <property type="match status" value="1"/>
</dbReference>
<dbReference type="InterPro" id="IPR013786">
    <property type="entry name" value="AcylCoA_DH/ox_N"/>
</dbReference>
<dbReference type="EMBL" id="JAQOSO010000009">
    <property type="protein sequence ID" value="MDJ1172903.1"/>
    <property type="molecule type" value="Genomic_DNA"/>
</dbReference>